<dbReference type="EMBL" id="BMIB01000004">
    <property type="protein sequence ID" value="GGH77184.1"/>
    <property type="molecule type" value="Genomic_DNA"/>
</dbReference>
<dbReference type="Pfam" id="PF03572">
    <property type="entry name" value="Peptidase_S41"/>
    <property type="match status" value="1"/>
</dbReference>
<evidence type="ECO:0000313" key="3">
    <source>
        <dbReference type="Proteomes" id="UP000627292"/>
    </source>
</evidence>
<dbReference type="InterPro" id="IPR029045">
    <property type="entry name" value="ClpP/crotonase-like_dom_sf"/>
</dbReference>
<reference evidence="2" key="2">
    <citation type="submission" date="2020-09" db="EMBL/GenBank/DDBJ databases">
        <authorList>
            <person name="Sun Q."/>
            <person name="Zhou Y."/>
        </authorList>
    </citation>
    <scope>NUCLEOTIDE SEQUENCE</scope>
    <source>
        <strain evidence="2">CGMCC 1.15290</strain>
    </source>
</reference>
<dbReference type="Proteomes" id="UP000627292">
    <property type="component" value="Unassembled WGS sequence"/>
</dbReference>
<accession>A0A917J1S9</accession>
<sequence length="470" mass="52742">MQLDRVLTPEGMKSDFRYLRTRLENTHPGLYARHPKERMQGIMDSLENTLEQTLPFTGFYKKIAFLIATVGCEHTYCNMGKDWFNVAKTLHFLPFQLFLAGDKPFIIINGTADTTIRPGDEMVSINGKPVDSIRRALHKYMPSDGFMTVSKDYAMSSMAFGLLYNFFIERPDSYEIVVKTRTGALIRKQFSKDLSLERINQLAMKNPVNKIVLNADAKGRELAKHQWRVEFPETHTALLTVRTFGADKKVFKKDIDSLFAAIRKQQTDTLIINLMNNDGGEEELAAYVMSYLIDTPTRFMNAEYLITDHDSVLAASDAPKEVITNKYAFIEPLKNGRSYAKISELAKELELMQPQANGYHGKVFLLVNGVTASAASTFAAVAQSNNRAFIIGQETSGSFTGGGAVLGLNLTLPYSGITAHTSLVFQEFATKGRDGNRGVIPDREFVPRFEDIVCGYDDWKQRILTLVSAE</sequence>
<dbReference type="Gene3D" id="3.90.226.10">
    <property type="entry name" value="2-enoyl-CoA Hydratase, Chain A, domain 1"/>
    <property type="match status" value="1"/>
</dbReference>
<organism evidence="2 3">
    <name type="scientific">Filimonas zeae</name>
    <dbReference type="NCBI Taxonomy" id="1737353"/>
    <lineage>
        <taxon>Bacteria</taxon>
        <taxon>Pseudomonadati</taxon>
        <taxon>Bacteroidota</taxon>
        <taxon>Chitinophagia</taxon>
        <taxon>Chitinophagales</taxon>
        <taxon>Chitinophagaceae</taxon>
        <taxon>Filimonas</taxon>
    </lineage>
</organism>
<feature type="domain" description="Tail specific protease" evidence="1">
    <location>
        <begin position="236"/>
        <end position="401"/>
    </location>
</feature>
<evidence type="ECO:0000313" key="2">
    <source>
        <dbReference type="EMBL" id="GGH77184.1"/>
    </source>
</evidence>
<name>A0A917J1S9_9BACT</name>
<dbReference type="SUPFAM" id="SSF52096">
    <property type="entry name" value="ClpP/crotonase"/>
    <property type="match status" value="1"/>
</dbReference>
<dbReference type="GO" id="GO:0008236">
    <property type="term" value="F:serine-type peptidase activity"/>
    <property type="evidence" value="ECO:0007669"/>
    <property type="project" value="InterPro"/>
</dbReference>
<dbReference type="GO" id="GO:0006508">
    <property type="term" value="P:proteolysis"/>
    <property type="evidence" value="ECO:0007669"/>
    <property type="project" value="InterPro"/>
</dbReference>
<protein>
    <recommendedName>
        <fullName evidence="1">Tail specific protease domain-containing protein</fullName>
    </recommendedName>
</protein>
<dbReference type="GO" id="GO:0004175">
    <property type="term" value="F:endopeptidase activity"/>
    <property type="evidence" value="ECO:0007669"/>
    <property type="project" value="TreeGrafter"/>
</dbReference>
<keyword evidence="3" id="KW-1185">Reference proteome</keyword>
<dbReference type="PANTHER" id="PTHR32060:SF22">
    <property type="entry name" value="CARBOXYL-TERMINAL-PROCESSING PEPTIDASE 3, CHLOROPLASTIC"/>
    <property type="match status" value="1"/>
</dbReference>
<dbReference type="PANTHER" id="PTHR32060">
    <property type="entry name" value="TAIL-SPECIFIC PROTEASE"/>
    <property type="match status" value="1"/>
</dbReference>
<reference evidence="2" key="1">
    <citation type="journal article" date="2014" name="Int. J. Syst. Evol. Microbiol.">
        <title>Complete genome sequence of Corynebacterium casei LMG S-19264T (=DSM 44701T), isolated from a smear-ripened cheese.</title>
        <authorList>
            <consortium name="US DOE Joint Genome Institute (JGI-PGF)"/>
            <person name="Walter F."/>
            <person name="Albersmeier A."/>
            <person name="Kalinowski J."/>
            <person name="Ruckert C."/>
        </authorList>
    </citation>
    <scope>NUCLEOTIDE SEQUENCE</scope>
    <source>
        <strain evidence="2">CGMCC 1.15290</strain>
    </source>
</reference>
<gene>
    <name evidence="2" type="ORF">GCM10011379_43150</name>
</gene>
<evidence type="ECO:0000259" key="1">
    <source>
        <dbReference type="Pfam" id="PF03572"/>
    </source>
</evidence>
<proteinExistence type="predicted"/>
<dbReference type="InterPro" id="IPR005151">
    <property type="entry name" value="Tail-specific_protease"/>
</dbReference>
<dbReference type="AlphaFoldDB" id="A0A917J1S9"/>
<comment type="caution">
    <text evidence="2">The sequence shown here is derived from an EMBL/GenBank/DDBJ whole genome shotgun (WGS) entry which is preliminary data.</text>
</comment>